<feature type="chain" id="PRO_5042233551" description="HYR domain-containing protein" evidence="1">
    <location>
        <begin position="20"/>
        <end position="333"/>
    </location>
</feature>
<evidence type="ECO:0000256" key="1">
    <source>
        <dbReference type="SAM" id="SignalP"/>
    </source>
</evidence>
<feature type="signal peptide" evidence="1">
    <location>
        <begin position="1"/>
        <end position="19"/>
    </location>
</feature>
<accession>A0AAD3CJJ0</accession>
<comment type="caution">
    <text evidence="2">The sequence shown here is derived from an EMBL/GenBank/DDBJ whole genome shotgun (WGS) entry which is preliminary data.</text>
</comment>
<dbReference type="AlphaFoldDB" id="A0AAD3CJJ0"/>
<sequence length="333" mass="36530">MKLLLALVTLVSIAPKVQSHAVEIRHCITNNDKLRIFVEHWHEDLTSIFTPGWIEIENETTNVVSFLDPTGFINNEPDDTQLALQGDCASTATLLDSVCASKQTGLGLDDWVYYDFDASCDNPSEYTFLSGETVYLTEGCSNLYPSTISEQLACQAANVAPVAVCNPGPIQINSGGDCQPVLPMMITDADIDGGSYDTDGSIAFLWVTFPNGETSLDIGNTYTVELHVEDDAGATNSCTTTIAINDVDSDNDGVMDCADICPDTDPSEEVPIEALNPNQFFIFTRKGKNMQLVASTFMISYSFIFKEKRCDTQSPYQVYLKKHSDSNSITYMF</sequence>
<protein>
    <recommendedName>
        <fullName evidence="4">HYR domain-containing protein</fullName>
    </recommendedName>
</protein>
<evidence type="ECO:0000313" key="2">
    <source>
        <dbReference type="EMBL" id="GFH47262.1"/>
    </source>
</evidence>
<dbReference type="EMBL" id="BLLK01000022">
    <property type="protein sequence ID" value="GFH47262.1"/>
    <property type="molecule type" value="Genomic_DNA"/>
</dbReference>
<keyword evidence="1" id="KW-0732">Signal</keyword>
<evidence type="ECO:0008006" key="4">
    <source>
        <dbReference type="Google" id="ProtNLM"/>
    </source>
</evidence>
<gene>
    <name evidence="2" type="ORF">CTEN210_03737</name>
</gene>
<reference evidence="2 3" key="1">
    <citation type="journal article" date="2021" name="Sci. Rep.">
        <title>The genome of the diatom Chaetoceros tenuissimus carries an ancient integrated fragment of an extant virus.</title>
        <authorList>
            <person name="Hongo Y."/>
            <person name="Kimura K."/>
            <person name="Takaki Y."/>
            <person name="Yoshida Y."/>
            <person name="Baba S."/>
            <person name="Kobayashi G."/>
            <person name="Nagasaki K."/>
            <person name="Hano T."/>
            <person name="Tomaru Y."/>
        </authorList>
    </citation>
    <scope>NUCLEOTIDE SEQUENCE [LARGE SCALE GENOMIC DNA]</scope>
    <source>
        <strain evidence="2 3">NIES-3715</strain>
    </source>
</reference>
<proteinExistence type="predicted"/>
<keyword evidence="3" id="KW-1185">Reference proteome</keyword>
<organism evidence="2 3">
    <name type="scientific">Chaetoceros tenuissimus</name>
    <dbReference type="NCBI Taxonomy" id="426638"/>
    <lineage>
        <taxon>Eukaryota</taxon>
        <taxon>Sar</taxon>
        <taxon>Stramenopiles</taxon>
        <taxon>Ochrophyta</taxon>
        <taxon>Bacillariophyta</taxon>
        <taxon>Coscinodiscophyceae</taxon>
        <taxon>Chaetocerotophycidae</taxon>
        <taxon>Chaetocerotales</taxon>
        <taxon>Chaetocerotaceae</taxon>
        <taxon>Chaetoceros</taxon>
    </lineage>
</organism>
<name>A0AAD3CJJ0_9STRA</name>
<dbReference type="Proteomes" id="UP001054902">
    <property type="component" value="Unassembled WGS sequence"/>
</dbReference>
<evidence type="ECO:0000313" key="3">
    <source>
        <dbReference type="Proteomes" id="UP001054902"/>
    </source>
</evidence>